<evidence type="ECO:0000256" key="3">
    <source>
        <dbReference type="ARBA" id="ARBA00022833"/>
    </source>
</evidence>
<evidence type="ECO:0000259" key="4">
    <source>
        <dbReference type="Pfam" id="PF14767"/>
    </source>
</evidence>
<dbReference type="Pfam" id="PF14767">
    <property type="entry name" value="RPA_interact_M"/>
    <property type="match status" value="1"/>
</dbReference>
<evidence type="ECO:0000259" key="5">
    <source>
        <dbReference type="Pfam" id="PF14768"/>
    </source>
</evidence>
<keyword evidence="1" id="KW-0479">Metal-binding</keyword>
<dbReference type="OMA" id="ACDSWTV"/>
<keyword evidence="3" id="KW-0862">Zinc</keyword>
<dbReference type="EnsemblPlants" id="Kaladp0082s0182.1.v1.1">
    <property type="protein sequence ID" value="Kaladp0082s0182.1.v1.1"/>
    <property type="gene ID" value="Kaladp0082s0182.v1.1"/>
</dbReference>
<evidence type="ECO:0000256" key="1">
    <source>
        <dbReference type="ARBA" id="ARBA00022723"/>
    </source>
</evidence>
<feature type="domain" description="RPA-interacting protein C-terminal" evidence="5">
    <location>
        <begin position="163"/>
        <end position="244"/>
    </location>
</feature>
<name>A0A7N0UUS3_KALFE</name>
<dbReference type="Pfam" id="PF14768">
    <property type="entry name" value="RPA_interact_C"/>
    <property type="match status" value="1"/>
</dbReference>
<dbReference type="InterPro" id="IPR028159">
    <property type="entry name" value="RPA_interact_C_dom"/>
</dbReference>
<dbReference type="GO" id="GO:0006606">
    <property type="term" value="P:protein import into nucleus"/>
    <property type="evidence" value="ECO:0007669"/>
    <property type="project" value="TreeGrafter"/>
</dbReference>
<dbReference type="Gramene" id="Kaladp0082s0182.1.v1.1">
    <property type="protein sequence ID" value="Kaladp0082s0182.1.v1.1"/>
    <property type="gene ID" value="Kaladp0082s0182.v1.1"/>
</dbReference>
<evidence type="ECO:0000313" key="7">
    <source>
        <dbReference type="Proteomes" id="UP000594263"/>
    </source>
</evidence>
<evidence type="ECO:0000256" key="2">
    <source>
        <dbReference type="ARBA" id="ARBA00022771"/>
    </source>
</evidence>
<protein>
    <recommendedName>
        <fullName evidence="8">RPA-interacting protein</fullName>
    </recommendedName>
</protein>
<evidence type="ECO:0008006" key="8">
    <source>
        <dbReference type="Google" id="ProtNLM"/>
    </source>
</evidence>
<dbReference type="GO" id="GO:0005634">
    <property type="term" value="C:nucleus"/>
    <property type="evidence" value="ECO:0007669"/>
    <property type="project" value="TreeGrafter"/>
</dbReference>
<dbReference type="InterPro" id="IPR028156">
    <property type="entry name" value="RIP"/>
</dbReference>
<keyword evidence="7" id="KW-1185">Reference proteome</keyword>
<feature type="domain" description="RPA-interacting protein central" evidence="4">
    <location>
        <begin position="60"/>
        <end position="146"/>
    </location>
</feature>
<dbReference type="Proteomes" id="UP000594263">
    <property type="component" value="Unplaced"/>
</dbReference>
<sequence length="246" mass="28657">MENDPHRRRRPLRLSAIPNWKHTLIEGCNTRVRQDRMRLLWKLRLSSLPSSANPKEVIQSAFQEIVTDELEKMRGSLNISSSIPADIDDLWEYDGLHDTYQGECEEILLEMQKVFYEDLRVQPPDGDPERVTESWEDAEDEYLARATYEQMLLSENEDHNEVWCPVCKKGLLKQDHICIFCCLCKLRLHKGDEVNLELLKIRLAEAHADHLGRGCRLTPKFSIDSHFGLTALYILCKQCNTFEVVM</sequence>
<dbReference type="GO" id="GO:0008270">
    <property type="term" value="F:zinc ion binding"/>
    <property type="evidence" value="ECO:0007669"/>
    <property type="project" value="UniProtKB-KW"/>
</dbReference>
<dbReference type="PANTHER" id="PTHR31742:SF1">
    <property type="entry name" value="RPA-INTERACTING PROTEIN"/>
    <property type="match status" value="1"/>
</dbReference>
<organism evidence="6 7">
    <name type="scientific">Kalanchoe fedtschenkoi</name>
    <name type="common">Lavender scallops</name>
    <name type="synonym">South American air plant</name>
    <dbReference type="NCBI Taxonomy" id="63787"/>
    <lineage>
        <taxon>Eukaryota</taxon>
        <taxon>Viridiplantae</taxon>
        <taxon>Streptophyta</taxon>
        <taxon>Embryophyta</taxon>
        <taxon>Tracheophyta</taxon>
        <taxon>Spermatophyta</taxon>
        <taxon>Magnoliopsida</taxon>
        <taxon>eudicotyledons</taxon>
        <taxon>Gunneridae</taxon>
        <taxon>Pentapetalae</taxon>
        <taxon>Saxifragales</taxon>
        <taxon>Crassulaceae</taxon>
        <taxon>Kalanchoe</taxon>
    </lineage>
</organism>
<accession>A0A7N0UUS3</accession>
<reference evidence="6" key="1">
    <citation type="submission" date="2021-01" db="UniProtKB">
        <authorList>
            <consortium name="EnsemblPlants"/>
        </authorList>
    </citation>
    <scope>IDENTIFICATION</scope>
</reference>
<dbReference type="AlphaFoldDB" id="A0A7N0UUS3"/>
<dbReference type="PANTHER" id="PTHR31742">
    <property type="entry name" value="RPA-INTERACTING PROTEIN RPAIN"/>
    <property type="match status" value="1"/>
</dbReference>
<dbReference type="InterPro" id="IPR028155">
    <property type="entry name" value="RPA_interact_central"/>
</dbReference>
<keyword evidence="2" id="KW-0863">Zinc-finger</keyword>
<evidence type="ECO:0000313" key="6">
    <source>
        <dbReference type="EnsemblPlants" id="Kaladp0082s0182.1.v1.1"/>
    </source>
</evidence>
<proteinExistence type="predicted"/>